<name>A0A7W7CFU3_9PSEU</name>
<accession>A0A7W7CFU3</accession>
<dbReference type="Proteomes" id="UP000533598">
    <property type="component" value="Unassembled WGS sequence"/>
</dbReference>
<dbReference type="PANTHER" id="PTHR43477:SF1">
    <property type="entry name" value="DIHYDROANTICAPSIN 7-DEHYDROGENASE"/>
    <property type="match status" value="1"/>
</dbReference>
<keyword evidence="2" id="KW-0560">Oxidoreductase</keyword>
<keyword evidence="5" id="KW-1185">Reference proteome</keyword>
<dbReference type="AlphaFoldDB" id="A0A7W7CFU3"/>
<dbReference type="CDD" id="cd05233">
    <property type="entry name" value="SDR_c"/>
    <property type="match status" value="1"/>
</dbReference>
<dbReference type="Pfam" id="PF13561">
    <property type="entry name" value="adh_short_C2"/>
    <property type="match status" value="1"/>
</dbReference>
<dbReference type="Gene3D" id="3.40.50.720">
    <property type="entry name" value="NAD(P)-binding Rossmann-like Domain"/>
    <property type="match status" value="1"/>
</dbReference>
<proteinExistence type="inferred from homology"/>
<dbReference type="InterPro" id="IPR002347">
    <property type="entry name" value="SDR_fam"/>
</dbReference>
<protein>
    <submittedName>
        <fullName evidence="4">NAD(P)-dependent dehydrogenase (Short-subunit alcohol dehydrogenase family)</fullName>
    </submittedName>
</protein>
<dbReference type="InterPro" id="IPR051122">
    <property type="entry name" value="SDR_DHRS6-like"/>
</dbReference>
<dbReference type="PANTHER" id="PTHR43477">
    <property type="entry name" value="DIHYDROANTICAPSIN 7-DEHYDROGENASE"/>
    <property type="match status" value="1"/>
</dbReference>
<evidence type="ECO:0000313" key="5">
    <source>
        <dbReference type="Proteomes" id="UP000533598"/>
    </source>
</evidence>
<sequence length="246" mass="24763">MSISTPADRLFGSRVVVIGAGSGIGKAIAHSLAKAGADLLLAGRDPGALERTAVELAPYAGSVDTQPVDLAEEGSVTGLALRAGRVDHVISTASAAANGPVSTMDFTAVRTALAAKVIGPLLLAKHLAERIDPAGSMLFFSGVIAWRPAPGRSVMAATNGALAHLVEALALELAPVRVNAISPGIVDSGAWDALPDKDGFLAGVAAKNPARRVGTPADLAEAALFTLTNRFVTGSVVHVDGGGRLA</sequence>
<comment type="similarity">
    <text evidence="1">Belongs to the short-chain dehydrogenases/reductases (SDR) family.</text>
</comment>
<evidence type="ECO:0000313" key="4">
    <source>
        <dbReference type="EMBL" id="MBB4680455.1"/>
    </source>
</evidence>
<dbReference type="InterPro" id="IPR057326">
    <property type="entry name" value="KR_dom"/>
</dbReference>
<dbReference type="GO" id="GO:0016491">
    <property type="term" value="F:oxidoreductase activity"/>
    <property type="evidence" value="ECO:0007669"/>
    <property type="project" value="UniProtKB-KW"/>
</dbReference>
<dbReference type="SUPFAM" id="SSF51735">
    <property type="entry name" value="NAD(P)-binding Rossmann-fold domains"/>
    <property type="match status" value="1"/>
</dbReference>
<evidence type="ECO:0000256" key="1">
    <source>
        <dbReference type="ARBA" id="ARBA00006484"/>
    </source>
</evidence>
<evidence type="ECO:0000256" key="2">
    <source>
        <dbReference type="ARBA" id="ARBA00023002"/>
    </source>
</evidence>
<comment type="caution">
    <text evidence="4">The sequence shown here is derived from an EMBL/GenBank/DDBJ whole genome shotgun (WGS) entry which is preliminary data.</text>
</comment>
<gene>
    <name evidence="4" type="ORF">HNR67_006573</name>
</gene>
<dbReference type="PRINTS" id="PR00081">
    <property type="entry name" value="GDHRDH"/>
</dbReference>
<dbReference type="RefSeq" id="WP_185006283.1">
    <property type="nucleotide sequence ID" value="NZ_BAAAUI010000005.1"/>
</dbReference>
<dbReference type="SMART" id="SM00822">
    <property type="entry name" value="PKS_KR"/>
    <property type="match status" value="1"/>
</dbReference>
<reference evidence="4 5" key="1">
    <citation type="submission" date="2020-08" db="EMBL/GenBank/DDBJ databases">
        <title>Sequencing the genomes of 1000 actinobacteria strains.</title>
        <authorList>
            <person name="Klenk H.-P."/>
        </authorList>
    </citation>
    <scope>NUCLEOTIDE SEQUENCE [LARGE SCALE GENOMIC DNA]</scope>
    <source>
        <strain evidence="4 5">DSM 44230</strain>
    </source>
</reference>
<feature type="domain" description="Ketoreductase" evidence="3">
    <location>
        <begin position="13"/>
        <end position="194"/>
    </location>
</feature>
<dbReference type="EMBL" id="JACHMH010000001">
    <property type="protein sequence ID" value="MBB4680455.1"/>
    <property type="molecule type" value="Genomic_DNA"/>
</dbReference>
<evidence type="ECO:0000259" key="3">
    <source>
        <dbReference type="SMART" id="SM00822"/>
    </source>
</evidence>
<dbReference type="InterPro" id="IPR036291">
    <property type="entry name" value="NAD(P)-bd_dom_sf"/>
</dbReference>
<organism evidence="4 5">
    <name type="scientific">Crossiella cryophila</name>
    <dbReference type="NCBI Taxonomy" id="43355"/>
    <lineage>
        <taxon>Bacteria</taxon>
        <taxon>Bacillati</taxon>
        <taxon>Actinomycetota</taxon>
        <taxon>Actinomycetes</taxon>
        <taxon>Pseudonocardiales</taxon>
        <taxon>Pseudonocardiaceae</taxon>
        <taxon>Crossiella</taxon>
    </lineage>
</organism>